<keyword evidence="2" id="KW-1185">Reference proteome</keyword>
<dbReference type="EMBL" id="CP084508">
    <property type="protein sequence ID" value="UCQ02037.1"/>
    <property type="molecule type" value="Genomic_DNA"/>
</dbReference>
<organism evidence="1 2">
    <name type="scientific">Edwardsiella tarda ATCC 15947 = NBRC 105688</name>
    <dbReference type="NCBI Taxonomy" id="667121"/>
    <lineage>
        <taxon>Bacteria</taxon>
        <taxon>Pseudomonadati</taxon>
        <taxon>Pseudomonadota</taxon>
        <taxon>Gammaproteobacteria</taxon>
        <taxon>Enterobacterales</taxon>
        <taxon>Hafniaceae</taxon>
        <taxon>Edwardsiella</taxon>
    </lineage>
</organism>
<accession>A0AC61TN47</accession>
<keyword evidence="1" id="KW-0614">Plasmid</keyword>
<name>A0AC61TN47_EDWTA</name>
<protein>
    <submittedName>
        <fullName evidence="1">Uncharacterized protein</fullName>
    </submittedName>
</protein>
<sequence>MLDVINDGVDFFRAITFSMLIWTAFCIAAWYIFFKAQHYSWRGRNLIDFIDLFPTWFVNGVLAAWFITGTFPLLDYIADKEQFSHTLGQIGEIVFLDERPWYGVGSYQLMVVLLIVIVSHLIHRYNKG</sequence>
<dbReference type="Proteomes" id="UP000245918">
    <property type="component" value="Plasmid pET-ATCC-159-1"/>
</dbReference>
<gene>
    <name evidence="1" type="ORF">DCL27_17175</name>
</gene>
<evidence type="ECO:0000313" key="2">
    <source>
        <dbReference type="Proteomes" id="UP000245918"/>
    </source>
</evidence>
<geneLocation type="plasmid" evidence="1 2">
    <name>pET-ATCC-159-1</name>
</geneLocation>
<reference evidence="1" key="1">
    <citation type="submission" date="2021-09" db="EMBL/GenBank/DDBJ databases">
        <title>Comparative genomics of Edwardsiella genus reveals species-based diversity.</title>
        <authorList>
            <person name="Tekedar H.C."/>
            <person name="Kumru S."/>
            <person name="Waldbieser G.C."/>
            <person name="Reichley S.R."/>
            <person name="Lawrence M.L."/>
            <person name="Griffin M.J."/>
        </authorList>
    </citation>
    <scope>NUCLEOTIDE SEQUENCE</scope>
    <source>
        <strain evidence="1">ATCC 15947</strain>
    </source>
</reference>
<evidence type="ECO:0000313" key="1">
    <source>
        <dbReference type="EMBL" id="UCQ02037.1"/>
    </source>
</evidence>
<proteinExistence type="predicted"/>